<evidence type="ECO:0000313" key="6">
    <source>
        <dbReference type="Proteomes" id="UP000198406"/>
    </source>
</evidence>
<dbReference type="OrthoDB" id="64220at2759"/>
<reference evidence="5 6" key="1">
    <citation type="journal article" date="2015" name="Plant Cell">
        <title>Oil accumulation by the oleaginous diatom Fistulifera solaris as revealed by the genome and transcriptome.</title>
        <authorList>
            <person name="Tanaka T."/>
            <person name="Maeda Y."/>
            <person name="Veluchamy A."/>
            <person name="Tanaka M."/>
            <person name="Abida H."/>
            <person name="Marechal E."/>
            <person name="Bowler C."/>
            <person name="Muto M."/>
            <person name="Sunaga Y."/>
            <person name="Tanaka M."/>
            <person name="Yoshino T."/>
            <person name="Taniguchi T."/>
            <person name="Fukuda Y."/>
            <person name="Nemoto M."/>
            <person name="Matsumoto M."/>
            <person name="Wong P.S."/>
            <person name="Aburatani S."/>
            <person name="Fujibuchi W."/>
        </authorList>
    </citation>
    <scope>NUCLEOTIDE SEQUENCE [LARGE SCALE GENOMIC DNA]</scope>
    <source>
        <strain evidence="5 6">JPCC DA0580</strain>
    </source>
</reference>
<evidence type="ECO:0000256" key="3">
    <source>
        <dbReference type="SAM" id="SignalP"/>
    </source>
</evidence>
<keyword evidence="6" id="KW-1185">Reference proteome</keyword>
<evidence type="ECO:0000256" key="1">
    <source>
        <dbReference type="PIRSR" id="PIRSR615527-1"/>
    </source>
</evidence>
<feature type="domain" description="Glutamine amidotransferase" evidence="4">
    <location>
        <begin position="72"/>
        <end position="233"/>
    </location>
</feature>
<proteinExistence type="predicted"/>
<dbReference type="GO" id="GO:0046900">
    <property type="term" value="P:tetrahydrofolylpolyglutamate metabolic process"/>
    <property type="evidence" value="ECO:0007669"/>
    <property type="project" value="TreeGrafter"/>
</dbReference>
<dbReference type="PROSITE" id="PS51275">
    <property type="entry name" value="PEPTIDASE_C26_GGH"/>
    <property type="match status" value="1"/>
</dbReference>
<dbReference type="InterPro" id="IPR015527">
    <property type="entry name" value="Pept_C26_g-glut_hydrolase"/>
</dbReference>
<feature type="active site" description="Proton donor" evidence="1">
    <location>
        <position position="229"/>
    </location>
</feature>
<protein>
    <recommendedName>
        <fullName evidence="2">folate gamma-glutamyl hydrolase</fullName>
        <ecNumber evidence="2">3.4.19.9</ecNumber>
    </recommendedName>
</protein>
<comment type="caution">
    <text evidence="5">The sequence shown here is derived from an EMBL/GenBank/DDBJ whole genome shotgun (WGS) entry which is preliminary data.</text>
</comment>
<dbReference type="InterPro" id="IPR017926">
    <property type="entry name" value="GATASE"/>
</dbReference>
<comment type="catalytic activity">
    <reaction evidence="2">
        <text>(6S)-5,6,7,8-tetrahydrofolyl-(gamma-L-Glu)(n) + (n-1) H2O = (6S)-5,6,7,8-tetrahydrofolate + (n-1) L-glutamate</text>
        <dbReference type="Rhea" id="RHEA:56784"/>
        <dbReference type="Rhea" id="RHEA-COMP:14738"/>
        <dbReference type="ChEBI" id="CHEBI:15377"/>
        <dbReference type="ChEBI" id="CHEBI:29985"/>
        <dbReference type="ChEBI" id="CHEBI:57453"/>
        <dbReference type="ChEBI" id="CHEBI:141005"/>
        <dbReference type="EC" id="3.4.19.9"/>
    </reaction>
</comment>
<feature type="signal peptide" evidence="3">
    <location>
        <begin position="1"/>
        <end position="22"/>
    </location>
</feature>
<accession>A0A1Z5K9K4</accession>
<dbReference type="Pfam" id="PF00117">
    <property type="entry name" value="GATase"/>
    <property type="match status" value="1"/>
</dbReference>
<feature type="active site" evidence="2">
    <location>
        <position position="229"/>
    </location>
</feature>
<organism evidence="5 6">
    <name type="scientific">Fistulifera solaris</name>
    <name type="common">Oleaginous diatom</name>
    <dbReference type="NCBI Taxonomy" id="1519565"/>
    <lineage>
        <taxon>Eukaryota</taxon>
        <taxon>Sar</taxon>
        <taxon>Stramenopiles</taxon>
        <taxon>Ochrophyta</taxon>
        <taxon>Bacillariophyta</taxon>
        <taxon>Bacillariophyceae</taxon>
        <taxon>Bacillariophycidae</taxon>
        <taxon>Naviculales</taxon>
        <taxon>Naviculaceae</taxon>
        <taxon>Fistulifera</taxon>
    </lineage>
</organism>
<feature type="chain" id="PRO_5012938810" description="folate gamma-glutamyl hydrolase" evidence="3">
    <location>
        <begin position="23"/>
        <end position="340"/>
    </location>
</feature>
<evidence type="ECO:0000256" key="2">
    <source>
        <dbReference type="PROSITE-ProRule" id="PRU00607"/>
    </source>
</evidence>
<dbReference type="GO" id="GO:0034722">
    <property type="term" value="F:gamma-glutamyl-peptidase activity"/>
    <property type="evidence" value="ECO:0007669"/>
    <property type="project" value="UniProtKB-UniRule"/>
</dbReference>
<keyword evidence="2 5" id="KW-0378">Hydrolase</keyword>
<dbReference type="AlphaFoldDB" id="A0A1Z5K9K4"/>
<dbReference type="Proteomes" id="UP000198406">
    <property type="component" value="Unassembled WGS sequence"/>
</dbReference>
<feature type="active site" description="Nucleophile" evidence="1 2">
    <location>
        <position position="120"/>
    </location>
</feature>
<evidence type="ECO:0000313" key="5">
    <source>
        <dbReference type="EMBL" id="GAX22960.1"/>
    </source>
</evidence>
<dbReference type="EMBL" id="BDSP01000193">
    <property type="protein sequence ID" value="GAX22960.1"/>
    <property type="molecule type" value="Genomic_DNA"/>
</dbReference>
<evidence type="ECO:0000259" key="4">
    <source>
        <dbReference type="Pfam" id="PF00117"/>
    </source>
</evidence>
<dbReference type="PROSITE" id="PS51273">
    <property type="entry name" value="GATASE_TYPE_1"/>
    <property type="match status" value="1"/>
</dbReference>
<dbReference type="InterPro" id="IPR029062">
    <property type="entry name" value="Class_I_gatase-like"/>
</dbReference>
<dbReference type="PANTHER" id="PTHR11315">
    <property type="entry name" value="PROTEASE FAMILY C26 GAMMA-GLUTAMYL HYDROLASE"/>
    <property type="match status" value="1"/>
</dbReference>
<dbReference type="SUPFAM" id="SSF52317">
    <property type="entry name" value="Class I glutamine amidotransferase-like"/>
    <property type="match status" value="1"/>
</dbReference>
<sequence>MISRVLIPLLLCFLGILSEGSSDASHSPVMGILAQPTAKGDHLYIAASYVKWLEAGGARSIAIQDDLTDDVELDELFQQIHGLFIPGGATDEMSYAIQYLLNKAVESNQEGHYFPVWGTCMGFEYLVRFIGGDDILQAGYQAENKSLPLEGVVRTSFLYSDDDIYQTVISRNTTLNNHHLGLHPATYWSSPSLQSVWEITSINHDETGRPFVSTLEPISDLPFYGVQYHPEKNAFEYATYPHTTLPYEAIDHSPEGVAFSTALARVAVHLARTTLERNDRHAYTDPDRFPYVYTYPQQVGTAFEQIYIIPKSGQSEVTRKSYLRNGDMSHIPKRSYYHIQ</sequence>
<dbReference type="EC" id="3.4.19.9" evidence="2"/>
<gene>
    <name evidence="5" type="ORF">FisN_15Hh145</name>
</gene>
<dbReference type="Gene3D" id="3.40.50.880">
    <property type="match status" value="1"/>
</dbReference>
<keyword evidence="3" id="KW-0732">Signal</keyword>
<dbReference type="InParanoid" id="A0A1Z5K9K4"/>
<name>A0A1Z5K9K4_FISSO</name>
<dbReference type="PANTHER" id="PTHR11315:SF0">
    <property type="entry name" value="FOLATE GAMMA-GLUTAMYL HYDROLASE"/>
    <property type="match status" value="1"/>
</dbReference>
<dbReference type="GO" id="GO:0005773">
    <property type="term" value="C:vacuole"/>
    <property type="evidence" value="ECO:0007669"/>
    <property type="project" value="TreeGrafter"/>
</dbReference>